<dbReference type="GO" id="GO:0003677">
    <property type="term" value="F:DNA binding"/>
    <property type="evidence" value="ECO:0007669"/>
    <property type="project" value="UniProtKB-KW"/>
</dbReference>
<evidence type="ECO:0000256" key="3">
    <source>
        <dbReference type="ARBA" id="ARBA00023082"/>
    </source>
</evidence>
<keyword evidence="2" id="KW-0805">Transcription regulation</keyword>
<dbReference type="AlphaFoldDB" id="A0A402A3V7"/>
<keyword evidence="4" id="KW-0238">DNA-binding</keyword>
<dbReference type="Proteomes" id="UP000287352">
    <property type="component" value="Unassembled WGS sequence"/>
</dbReference>
<feature type="domain" description="RNA polymerase sigma-70 region 2" evidence="6">
    <location>
        <begin position="28"/>
        <end position="94"/>
    </location>
</feature>
<evidence type="ECO:0000259" key="7">
    <source>
        <dbReference type="Pfam" id="PF08281"/>
    </source>
</evidence>
<dbReference type="GO" id="GO:0016987">
    <property type="term" value="F:sigma factor activity"/>
    <property type="evidence" value="ECO:0007669"/>
    <property type="project" value="UniProtKB-KW"/>
</dbReference>
<dbReference type="InterPro" id="IPR036388">
    <property type="entry name" value="WH-like_DNA-bd_sf"/>
</dbReference>
<evidence type="ECO:0000256" key="4">
    <source>
        <dbReference type="ARBA" id="ARBA00023125"/>
    </source>
</evidence>
<dbReference type="InterPro" id="IPR013325">
    <property type="entry name" value="RNA_pol_sigma_r2"/>
</dbReference>
<comment type="caution">
    <text evidence="8">The sequence shown here is derived from an EMBL/GenBank/DDBJ whole genome shotgun (WGS) entry which is preliminary data.</text>
</comment>
<dbReference type="OrthoDB" id="9784984at2"/>
<protein>
    <submittedName>
        <fullName evidence="8">RNA polymerase subunit sigma-24</fullName>
    </submittedName>
</protein>
<evidence type="ECO:0000256" key="5">
    <source>
        <dbReference type="ARBA" id="ARBA00023163"/>
    </source>
</evidence>
<dbReference type="PANTHER" id="PTHR43133">
    <property type="entry name" value="RNA POLYMERASE ECF-TYPE SIGMA FACTO"/>
    <property type="match status" value="1"/>
</dbReference>
<dbReference type="CDD" id="cd06171">
    <property type="entry name" value="Sigma70_r4"/>
    <property type="match status" value="1"/>
</dbReference>
<gene>
    <name evidence="8" type="ORF">KTT_36960</name>
</gene>
<keyword evidence="5" id="KW-0804">Transcription</keyword>
<dbReference type="InterPro" id="IPR039425">
    <property type="entry name" value="RNA_pol_sigma-70-like"/>
</dbReference>
<dbReference type="NCBIfam" id="TIGR02937">
    <property type="entry name" value="sigma70-ECF"/>
    <property type="match status" value="1"/>
</dbReference>
<evidence type="ECO:0000313" key="8">
    <source>
        <dbReference type="EMBL" id="GCE13837.1"/>
    </source>
</evidence>
<keyword evidence="9" id="KW-1185">Reference proteome</keyword>
<dbReference type="SUPFAM" id="SSF88659">
    <property type="entry name" value="Sigma3 and sigma4 domains of RNA polymerase sigma factors"/>
    <property type="match status" value="1"/>
</dbReference>
<reference evidence="9" key="1">
    <citation type="submission" date="2018-12" db="EMBL/GenBank/DDBJ databases">
        <title>Tengunoibacter tsumagoiensis gen. nov., sp. nov., Dictyobacter kobayashii sp. nov., D. alpinus sp. nov., and D. joshuensis sp. nov. and description of Dictyobacteraceae fam. nov. within the order Ktedonobacterales isolated from Tengu-no-mugimeshi.</title>
        <authorList>
            <person name="Wang C.M."/>
            <person name="Zheng Y."/>
            <person name="Sakai Y."/>
            <person name="Toyoda A."/>
            <person name="Minakuchi Y."/>
            <person name="Abe K."/>
            <person name="Yokota A."/>
            <person name="Yabe S."/>
        </authorList>
    </citation>
    <scope>NUCLEOTIDE SEQUENCE [LARGE SCALE GENOMIC DNA]</scope>
    <source>
        <strain evidence="9">Uno3</strain>
    </source>
</reference>
<feature type="domain" description="RNA polymerase sigma factor 70 region 4 type 2" evidence="7">
    <location>
        <begin position="138"/>
        <end position="190"/>
    </location>
</feature>
<dbReference type="InterPro" id="IPR014284">
    <property type="entry name" value="RNA_pol_sigma-70_dom"/>
</dbReference>
<dbReference type="Pfam" id="PF08281">
    <property type="entry name" value="Sigma70_r4_2"/>
    <property type="match status" value="1"/>
</dbReference>
<organism evidence="8 9">
    <name type="scientific">Tengunoibacter tsumagoiensis</name>
    <dbReference type="NCBI Taxonomy" id="2014871"/>
    <lineage>
        <taxon>Bacteria</taxon>
        <taxon>Bacillati</taxon>
        <taxon>Chloroflexota</taxon>
        <taxon>Ktedonobacteria</taxon>
        <taxon>Ktedonobacterales</taxon>
        <taxon>Dictyobacteraceae</taxon>
        <taxon>Tengunoibacter</taxon>
    </lineage>
</organism>
<proteinExistence type="inferred from homology"/>
<evidence type="ECO:0000256" key="1">
    <source>
        <dbReference type="ARBA" id="ARBA00010641"/>
    </source>
</evidence>
<name>A0A402A3V7_9CHLR</name>
<dbReference type="InterPro" id="IPR013249">
    <property type="entry name" value="RNA_pol_sigma70_r4_t2"/>
</dbReference>
<evidence type="ECO:0000259" key="6">
    <source>
        <dbReference type="Pfam" id="PF04542"/>
    </source>
</evidence>
<comment type="similarity">
    <text evidence="1">Belongs to the sigma-70 factor family. ECF subfamily.</text>
</comment>
<sequence length="214" mass="24183">MNKLARDDEEKLIDRSQRGDIDAFNEIVLQYQQTMYSTVFRLLGNADTAADVTQDAFIAAFRAIKSYRGGSSFRAWLLRIGSNMACDHWRRVQRQPADSLEALTEDDETHSSALLGVLAATGAEGNPEENLLTRELQELLQTALQQLPLDQRSAVILCDIQGLAYEEVAQVTQTTLGTVRSRISRGRARLRNFLLEHRELLPRDYRLTNSNNES</sequence>
<dbReference type="SUPFAM" id="SSF88946">
    <property type="entry name" value="Sigma2 domain of RNA polymerase sigma factors"/>
    <property type="match status" value="1"/>
</dbReference>
<keyword evidence="3" id="KW-0731">Sigma factor</keyword>
<evidence type="ECO:0000313" key="9">
    <source>
        <dbReference type="Proteomes" id="UP000287352"/>
    </source>
</evidence>
<dbReference type="InterPro" id="IPR013324">
    <property type="entry name" value="RNA_pol_sigma_r3/r4-like"/>
</dbReference>
<dbReference type="GO" id="GO:0006352">
    <property type="term" value="P:DNA-templated transcription initiation"/>
    <property type="evidence" value="ECO:0007669"/>
    <property type="project" value="InterPro"/>
</dbReference>
<dbReference type="RefSeq" id="WP_126581330.1">
    <property type="nucleotide sequence ID" value="NZ_BIFR01000001.1"/>
</dbReference>
<evidence type="ECO:0000256" key="2">
    <source>
        <dbReference type="ARBA" id="ARBA00023015"/>
    </source>
</evidence>
<dbReference type="Gene3D" id="1.10.10.10">
    <property type="entry name" value="Winged helix-like DNA-binding domain superfamily/Winged helix DNA-binding domain"/>
    <property type="match status" value="1"/>
</dbReference>
<dbReference type="Gene3D" id="1.10.1740.10">
    <property type="match status" value="1"/>
</dbReference>
<accession>A0A402A3V7</accession>
<dbReference type="Pfam" id="PF04542">
    <property type="entry name" value="Sigma70_r2"/>
    <property type="match status" value="1"/>
</dbReference>
<dbReference type="PANTHER" id="PTHR43133:SF8">
    <property type="entry name" value="RNA POLYMERASE SIGMA FACTOR HI_1459-RELATED"/>
    <property type="match status" value="1"/>
</dbReference>
<dbReference type="InterPro" id="IPR007627">
    <property type="entry name" value="RNA_pol_sigma70_r2"/>
</dbReference>
<dbReference type="EMBL" id="BIFR01000001">
    <property type="protein sequence ID" value="GCE13837.1"/>
    <property type="molecule type" value="Genomic_DNA"/>
</dbReference>